<dbReference type="RefSeq" id="WP_341985682.1">
    <property type="nucleotide sequence ID" value="NZ_JBBYAF010000044.1"/>
</dbReference>
<dbReference type="SUPFAM" id="SSF47781">
    <property type="entry name" value="RuvA domain 2-like"/>
    <property type="match status" value="1"/>
</dbReference>
<dbReference type="SUPFAM" id="SSF142984">
    <property type="entry name" value="Nqo1 middle domain-like"/>
    <property type="match status" value="1"/>
</dbReference>
<evidence type="ECO:0000313" key="4">
    <source>
        <dbReference type="EMBL" id="MEL3974164.1"/>
    </source>
</evidence>
<protein>
    <submittedName>
        <fullName evidence="4">Helix-hairpin-helix domain-containing protein</fullName>
    </submittedName>
</protein>
<dbReference type="InterPro" id="IPR051675">
    <property type="entry name" value="Endo/Exo/Phosphatase_dom_1"/>
</dbReference>
<dbReference type="InterPro" id="IPR003583">
    <property type="entry name" value="Hlx-hairpin-Hlx_DNA-bd_motif"/>
</dbReference>
<dbReference type="PANTHER" id="PTHR21180">
    <property type="entry name" value="ENDONUCLEASE/EXONUCLEASE/PHOSPHATASE FAMILY DOMAIN-CONTAINING PROTEIN 1"/>
    <property type="match status" value="1"/>
</dbReference>
<feature type="transmembrane region" description="Helical" evidence="2">
    <location>
        <begin position="21"/>
        <end position="40"/>
    </location>
</feature>
<comment type="caution">
    <text evidence="4">The sequence shown here is derived from an EMBL/GenBank/DDBJ whole genome shotgun (WGS) entry which is preliminary data.</text>
</comment>
<gene>
    <name evidence="4" type="ORF">AAEO50_17910</name>
</gene>
<proteinExistence type="predicted"/>
<dbReference type="Gene3D" id="3.10.20.600">
    <property type="match status" value="1"/>
</dbReference>
<evidence type="ECO:0000256" key="2">
    <source>
        <dbReference type="SAM" id="Phobius"/>
    </source>
</evidence>
<dbReference type="PANTHER" id="PTHR21180:SF32">
    <property type="entry name" value="ENDONUCLEASE_EXONUCLEASE_PHOSPHATASE FAMILY DOMAIN-CONTAINING PROTEIN 1"/>
    <property type="match status" value="1"/>
</dbReference>
<feature type="domain" description="Helix-hairpin-helix DNA-binding motif class 1" evidence="3">
    <location>
        <begin position="170"/>
        <end position="189"/>
    </location>
</feature>
<dbReference type="InterPro" id="IPR004509">
    <property type="entry name" value="Competence_ComEA_HhH"/>
</dbReference>
<keyword evidence="2" id="KW-0472">Membrane</keyword>
<dbReference type="Proteomes" id="UP001389717">
    <property type="component" value="Unassembled WGS sequence"/>
</dbReference>
<keyword evidence="5" id="KW-1185">Reference proteome</keyword>
<dbReference type="SMART" id="SM00278">
    <property type="entry name" value="HhH1"/>
    <property type="match status" value="2"/>
</dbReference>
<feature type="domain" description="Helix-hairpin-helix DNA-binding motif class 1" evidence="3">
    <location>
        <begin position="200"/>
        <end position="219"/>
    </location>
</feature>
<organism evidence="4 5">
    <name type="scientific">Rossellomorea oryzaecorticis</name>
    <dbReference type="NCBI Taxonomy" id="1396505"/>
    <lineage>
        <taxon>Bacteria</taxon>
        <taxon>Bacillati</taxon>
        <taxon>Bacillota</taxon>
        <taxon>Bacilli</taxon>
        <taxon>Bacillales</taxon>
        <taxon>Bacillaceae</taxon>
        <taxon>Rossellomorea</taxon>
    </lineage>
</organism>
<evidence type="ECO:0000256" key="1">
    <source>
        <dbReference type="SAM" id="MobiDB-lite"/>
    </source>
</evidence>
<dbReference type="EMBL" id="JBBYAF010000044">
    <property type="protein sequence ID" value="MEL3974164.1"/>
    <property type="molecule type" value="Genomic_DNA"/>
</dbReference>
<evidence type="ECO:0000259" key="3">
    <source>
        <dbReference type="SMART" id="SM00278"/>
    </source>
</evidence>
<feature type="region of interest" description="Disordered" evidence="1">
    <location>
        <begin position="51"/>
        <end position="78"/>
    </location>
</feature>
<accession>A0ABU9KG53</accession>
<reference evidence="4 5" key="1">
    <citation type="submission" date="2024-04" db="EMBL/GenBank/DDBJ databases">
        <title>Bacillus oryzaecorticis sp. nov., a moderately halophilic bacterium isolated from rice husks.</title>
        <authorList>
            <person name="Zhu H.-S."/>
        </authorList>
    </citation>
    <scope>NUCLEOTIDE SEQUENCE [LARGE SCALE GENOMIC DNA]</scope>
    <source>
        <strain evidence="4 5">ZC255</strain>
    </source>
</reference>
<dbReference type="Gene3D" id="1.10.150.280">
    <property type="entry name" value="AF1531-like domain"/>
    <property type="match status" value="1"/>
</dbReference>
<sequence length="223" mass="24757">MRTVNIPIEVIFNVHPIIEKYKSILMIAAAGVMIFVLYLFNFSDHKQEEDSFTSISIEDEEPETVEAGAPETPAAEQENASVYVDVKGEVKAPGLYEVRKGERLKYVIDRAGGFTPQADSNIINLAIKVTDEMLIYVPKIGEAEAAFPVIQGSQGSSEETKINLNEATKEEFESLPGIGPAKAATFIQYREENGPFKKTEDIKNISGIGDKTFEKLKEYIFVQ</sequence>
<dbReference type="Pfam" id="PF12836">
    <property type="entry name" value="HHH_3"/>
    <property type="match status" value="1"/>
</dbReference>
<dbReference type="NCBIfam" id="TIGR00426">
    <property type="entry name" value="competence protein ComEA helix-hairpin-helix repeat region"/>
    <property type="match status" value="1"/>
</dbReference>
<evidence type="ECO:0000313" key="5">
    <source>
        <dbReference type="Proteomes" id="UP001389717"/>
    </source>
</evidence>
<keyword evidence="2" id="KW-0812">Transmembrane</keyword>
<keyword evidence="2" id="KW-1133">Transmembrane helix</keyword>
<dbReference type="InterPro" id="IPR010994">
    <property type="entry name" value="RuvA_2-like"/>
</dbReference>
<name>A0ABU9KG53_9BACI</name>
<dbReference type="InterPro" id="IPR019554">
    <property type="entry name" value="Soluble_ligand-bd"/>
</dbReference>
<dbReference type="Pfam" id="PF10531">
    <property type="entry name" value="SLBB"/>
    <property type="match status" value="1"/>
</dbReference>